<reference evidence="9 10" key="1">
    <citation type="submission" date="2023-12" db="EMBL/GenBank/DDBJ databases">
        <title>A high-quality genome assembly for Dillenia turbinata (Dilleniales).</title>
        <authorList>
            <person name="Chanderbali A."/>
        </authorList>
    </citation>
    <scope>NUCLEOTIDE SEQUENCE [LARGE SCALE GENOMIC DNA]</scope>
    <source>
        <strain evidence="9">LSX21</strain>
        <tissue evidence="9">Leaf</tissue>
    </source>
</reference>
<evidence type="ECO:0000259" key="8">
    <source>
        <dbReference type="PROSITE" id="PS50066"/>
    </source>
</evidence>
<keyword evidence="2" id="KW-0805">Transcription regulation</keyword>
<evidence type="ECO:0000256" key="5">
    <source>
        <dbReference type="ARBA" id="ARBA00023242"/>
    </source>
</evidence>
<feature type="domain" description="MADS-box" evidence="8">
    <location>
        <begin position="1"/>
        <end position="48"/>
    </location>
</feature>
<keyword evidence="10" id="KW-1185">Reference proteome</keyword>
<evidence type="ECO:0000256" key="4">
    <source>
        <dbReference type="ARBA" id="ARBA00023163"/>
    </source>
</evidence>
<name>A0AAN8USN0_9MAGN</name>
<proteinExistence type="predicted"/>
<gene>
    <name evidence="9" type="ORF">RJ641_020385</name>
</gene>
<dbReference type="Gene3D" id="3.40.1810.10">
    <property type="entry name" value="Transcription factor, MADS-box"/>
    <property type="match status" value="1"/>
</dbReference>
<accession>A0AAN8USN0</accession>
<dbReference type="GO" id="GO:0000981">
    <property type="term" value="F:DNA-binding transcription factor activity, RNA polymerase II-specific"/>
    <property type="evidence" value="ECO:0007669"/>
    <property type="project" value="InterPro"/>
</dbReference>
<dbReference type="SMART" id="SM00432">
    <property type="entry name" value="MADS"/>
    <property type="match status" value="1"/>
</dbReference>
<feature type="compositionally biased region" description="Polar residues" evidence="7">
    <location>
        <begin position="238"/>
        <end position="255"/>
    </location>
</feature>
<dbReference type="CDD" id="cd00266">
    <property type="entry name" value="MADS_SRF_like"/>
    <property type="match status" value="1"/>
</dbReference>
<evidence type="ECO:0000313" key="10">
    <source>
        <dbReference type="Proteomes" id="UP001370490"/>
    </source>
</evidence>
<dbReference type="GO" id="GO:0005634">
    <property type="term" value="C:nucleus"/>
    <property type="evidence" value="ECO:0007669"/>
    <property type="project" value="UniProtKB-SubCell"/>
</dbReference>
<dbReference type="GO" id="GO:0045944">
    <property type="term" value="P:positive regulation of transcription by RNA polymerase II"/>
    <property type="evidence" value="ECO:0007669"/>
    <property type="project" value="InterPro"/>
</dbReference>
<dbReference type="FunFam" id="3.40.1810.10:FF:000024">
    <property type="entry name" value="Agamous-like MADS-box protein AGL80"/>
    <property type="match status" value="1"/>
</dbReference>
<comment type="subcellular location">
    <subcellularLocation>
        <location evidence="1">Nucleus</location>
    </subcellularLocation>
</comment>
<dbReference type="GO" id="GO:0046983">
    <property type="term" value="F:protein dimerization activity"/>
    <property type="evidence" value="ECO:0007669"/>
    <property type="project" value="InterPro"/>
</dbReference>
<dbReference type="PROSITE" id="PS50066">
    <property type="entry name" value="MADS_BOX_2"/>
    <property type="match status" value="1"/>
</dbReference>
<feature type="region of interest" description="Disordered" evidence="7">
    <location>
        <begin position="236"/>
        <end position="255"/>
    </location>
</feature>
<dbReference type="EMBL" id="JBAMMX010000025">
    <property type="protein sequence ID" value="KAK6915268.1"/>
    <property type="molecule type" value="Genomic_DNA"/>
</dbReference>
<sequence>MPRRVRLAFITDDAARKVSFSKRKKGLVKKTEELSTLCGIEACTVVFGPYESQPYVWGSAPGAEHVLDKYRRVPEMEKSQKMVNQEAFLRQRLKKAKEQLAKQLKGNREKVMTQVMYQCFVGRPVKDLGNTDELNDLNWLINRKSEEILQRLESIKQSPLPLPVPPPSPPPQMALPLPQSHPLHVPYHPQMGLENLAAAAAAVAGRSPPWTFKDSMSINNQHISFGGVSDNTMLPYVQPNNPANNSGIRQRSSFP</sequence>
<dbReference type="PRINTS" id="PR00404">
    <property type="entry name" value="MADSDOMAIN"/>
</dbReference>
<feature type="coiled-coil region" evidence="6">
    <location>
        <begin position="79"/>
        <end position="110"/>
    </location>
</feature>
<dbReference type="InterPro" id="IPR036879">
    <property type="entry name" value="TF_MADSbox_sf"/>
</dbReference>
<dbReference type="Pfam" id="PF00319">
    <property type="entry name" value="SRF-TF"/>
    <property type="match status" value="1"/>
</dbReference>
<dbReference type="PANTHER" id="PTHR11945:SF387">
    <property type="entry name" value="AGAMOUS-LIKE MADS-BOX PROTEIN AGL80"/>
    <property type="match status" value="1"/>
</dbReference>
<dbReference type="GO" id="GO:0000978">
    <property type="term" value="F:RNA polymerase II cis-regulatory region sequence-specific DNA binding"/>
    <property type="evidence" value="ECO:0007669"/>
    <property type="project" value="TreeGrafter"/>
</dbReference>
<dbReference type="InterPro" id="IPR033897">
    <property type="entry name" value="SRF-like_MADS-box"/>
</dbReference>
<dbReference type="SUPFAM" id="SSF55455">
    <property type="entry name" value="SRF-like"/>
    <property type="match status" value="1"/>
</dbReference>
<dbReference type="PANTHER" id="PTHR11945">
    <property type="entry name" value="MADS BOX PROTEIN"/>
    <property type="match status" value="1"/>
</dbReference>
<keyword evidence="3" id="KW-0238">DNA-binding</keyword>
<evidence type="ECO:0000256" key="7">
    <source>
        <dbReference type="SAM" id="MobiDB-lite"/>
    </source>
</evidence>
<evidence type="ECO:0000256" key="6">
    <source>
        <dbReference type="SAM" id="Coils"/>
    </source>
</evidence>
<protein>
    <submittedName>
        <fullName evidence="9">Transcription factor, MADS-box</fullName>
    </submittedName>
</protein>
<dbReference type="AlphaFoldDB" id="A0AAN8USN0"/>
<keyword evidence="4" id="KW-0804">Transcription</keyword>
<evidence type="ECO:0000256" key="3">
    <source>
        <dbReference type="ARBA" id="ARBA00023125"/>
    </source>
</evidence>
<evidence type="ECO:0000256" key="1">
    <source>
        <dbReference type="ARBA" id="ARBA00004123"/>
    </source>
</evidence>
<dbReference type="Proteomes" id="UP001370490">
    <property type="component" value="Unassembled WGS sequence"/>
</dbReference>
<evidence type="ECO:0000313" key="9">
    <source>
        <dbReference type="EMBL" id="KAK6915268.1"/>
    </source>
</evidence>
<keyword evidence="6" id="KW-0175">Coiled coil</keyword>
<dbReference type="InterPro" id="IPR002100">
    <property type="entry name" value="TF_MADSbox"/>
</dbReference>
<keyword evidence="5" id="KW-0539">Nucleus</keyword>
<comment type="caution">
    <text evidence="9">The sequence shown here is derived from an EMBL/GenBank/DDBJ whole genome shotgun (WGS) entry which is preliminary data.</text>
</comment>
<organism evidence="9 10">
    <name type="scientific">Dillenia turbinata</name>
    <dbReference type="NCBI Taxonomy" id="194707"/>
    <lineage>
        <taxon>Eukaryota</taxon>
        <taxon>Viridiplantae</taxon>
        <taxon>Streptophyta</taxon>
        <taxon>Embryophyta</taxon>
        <taxon>Tracheophyta</taxon>
        <taxon>Spermatophyta</taxon>
        <taxon>Magnoliopsida</taxon>
        <taxon>eudicotyledons</taxon>
        <taxon>Gunneridae</taxon>
        <taxon>Pentapetalae</taxon>
        <taxon>Dilleniales</taxon>
        <taxon>Dilleniaceae</taxon>
        <taxon>Dillenia</taxon>
    </lineage>
</organism>
<evidence type="ECO:0000256" key="2">
    <source>
        <dbReference type="ARBA" id="ARBA00023015"/>
    </source>
</evidence>